<reference evidence="2 3" key="1">
    <citation type="submission" date="2020-02" db="EMBL/GenBank/DDBJ databases">
        <title>A chromosome-scale genome assembly of the black bullhead catfish (Ameiurus melas).</title>
        <authorList>
            <person name="Wen M."/>
            <person name="Zham M."/>
            <person name="Cabau C."/>
            <person name="Klopp C."/>
            <person name="Donnadieu C."/>
            <person name="Roques C."/>
            <person name="Bouchez O."/>
            <person name="Lampietro C."/>
            <person name="Jouanno E."/>
            <person name="Herpin A."/>
            <person name="Louis A."/>
            <person name="Berthelot C."/>
            <person name="Parey E."/>
            <person name="Roest-Crollius H."/>
            <person name="Braasch I."/>
            <person name="Postlethwait J."/>
            <person name="Robinson-Rechavi M."/>
            <person name="Echchiki A."/>
            <person name="Begum T."/>
            <person name="Montfort J."/>
            <person name="Schartl M."/>
            <person name="Bobe J."/>
            <person name="Guiguen Y."/>
        </authorList>
    </citation>
    <scope>NUCLEOTIDE SEQUENCE [LARGE SCALE GENOMIC DNA]</scope>
    <source>
        <strain evidence="2">M_S1</strain>
        <tissue evidence="2">Blood</tissue>
    </source>
</reference>
<evidence type="ECO:0000313" key="3">
    <source>
        <dbReference type="Proteomes" id="UP000593565"/>
    </source>
</evidence>
<comment type="caution">
    <text evidence="2">The sequence shown here is derived from an EMBL/GenBank/DDBJ whole genome shotgun (WGS) entry which is preliminary data.</text>
</comment>
<dbReference type="AlphaFoldDB" id="A0A7J5ZZS3"/>
<proteinExistence type="predicted"/>
<protein>
    <submittedName>
        <fullName evidence="2">Uncharacterized protein</fullName>
    </submittedName>
</protein>
<evidence type="ECO:0000256" key="1">
    <source>
        <dbReference type="SAM" id="MobiDB-lite"/>
    </source>
</evidence>
<feature type="region of interest" description="Disordered" evidence="1">
    <location>
        <begin position="111"/>
        <end position="139"/>
    </location>
</feature>
<accession>A0A7J5ZZS3</accession>
<dbReference type="Proteomes" id="UP000593565">
    <property type="component" value="Unassembled WGS sequence"/>
</dbReference>
<dbReference type="EMBL" id="JAAGNN010000020">
    <property type="protein sequence ID" value="KAF4075986.1"/>
    <property type="molecule type" value="Genomic_DNA"/>
</dbReference>
<name>A0A7J5ZZS3_AMEME</name>
<feature type="compositionally biased region" description="Polar residues" evidence="1">
    <location>
        <begin position="119"/>
        <end position="131"/>
    </location>
</feature>
<keyword evidence="3" id="KW-1185">Reference proteome</keyword>
<evidence type="ECO:0000313" key="2">
    <source>
        <dbReference type="EMBL" id="KAF4075986.1"/>
    </source>
</evidence>
<sequence length="139" mass="15061">MQTPHTRPWRESNPGPWGCEANVLNTKPPCALPLIIHPSIHPSSTAYLFQGHGELGAYPRKHRAQGGVHPGQGANPSQGTITHTLTHPFIHYGHFRHSNQPTMPVFGLEEETGVPGGNPRSTGEHANSAHTWPTVGIKP</sequence>
<organism evidence="2 3">
    <name type="scientific">Ameiurus melas</name>
    <name type="common">Black bullhead</name>
    <name type="synonym">Silurus melas</name>
    <dbReference type="NCBI Taxonomy" id="219545"/>
    <lineage>
        <taxon>Eukaryota</taxon>
        <taxon>Metazoa</taxon>
        <taxon>Chordata</taxon>
        <taxon>Craniata</taxon>
        <taxon>Vertebrata</taxon>
        <taxon>Euteleostomi</taxon>
        <taxon>Actinopterygii</taxon>
        <taxon>Neopterygii</taxon>
        <taxon>Teleostei</taxon>
        <taxon>Ostariophysi</taxon>
        <taxon>Siluriformes</taxon>
        <taxon>Ictaluridae</taxon>
        <taxon>Ameiurus</taxon>
    </lineage>
</organism>
<gene>
    <name evidence="2" type="ORF">AMELA_G00225230</name>
</gene>